<feature type="compositionally biased region" description="Polar residues" evidence="3">
    <location>
        <begin position="245"/>
        <end position="256"/>
    </location>
</feature>
<evidence type="ECO:0000313" key="5">
    <source>
        <dbReference type="Proteomes" id="UP000516437"/>
    </source>
</evidence>
<dbReference type="GO" id="GO:0005516">
    <property type="term" value="F:calmodulin binding"/>
    <property type="evidence" value="ECO:0007669"/>
    <property type="project" value="UniProtKB-KW"/>
</dbReference>
<dbReference type="Proteomes" id="UP000516437">
    <property type="component" value="Chromosome 2"/>
</dbReference>
<proteinExistence type="inferred from homology"/>
<comment type="similarity">
    <text evidence="2">Belongs to the IQD family.</text>
</comment>
<feature type="region of interest" description="Disordered" evidence="3">
    <location>
        <begin position="14"/>
        <end position="55"/>
    </location>
</feature>
<keyword evidence="5" id="KW-1185">Reference proteome</keyword>
<dbReference type="PROSITE" id="PS50096">
    <property type="entry name" value="IQ"/>
    <property type="match status" value="1"/>
</dbReference>
<evidence type="ECO:0000313" key="4">
    <source>
        <dbReference type="EMBL" id="KAB1223551.1"/>
    </source>
</evidence>
<name>A0A6A1WED7_9ROSI</name>
<evidence type="ECO:0000256" key="1">
    <source>
        <dbReference type="ARBA" id="ARBA00022860"/>
    </source>
</evidence>
<feature type="region of interest" description="Disordered" evidence="3">
    <location>
        <begin position="235"/>
        <end position="256"/>
    </location>
</feature>
<evidence type="ECO:0000256" key="2">
    <source>
        <dbReference type="ARBA" id="ARBA00024341"/>
    </source>
</evidence>
<dbReference type="EMBL" id="RXIC02000020">
    <property type="protein sequence ID" value="KAB1223551.1"/>
    <property type="molecule type" value="Genomic_DNA"/>
</dbReference>
<gene>
    <name evidence="4" type="ORF">CJ030_MR2G011224</name>
</gene>
<comment type="caution">
    <text evidence="4">The sequence shown here is derived from an EMBL/GenBank/DDBJ whole genome shotgun (WGS) entry which is preliminary data.</text>
</comment>
<dbReference type="PANTHER" id="PTHR32295">
    <property type="entry name" value="IQ-DOMAIN 5-RELATED"/>
    <property type="match status" value="1"/>
</dbReference>
<sequence length="342" mass="37819">MGSGDWFKTIVSLKKGKDGSSKQAKGSASAKSNASKSKNHLRKESSRFANGATSGNPGSLGMPVVDIAATRIQTAFRAYMARKTFRRLKGIVRLQILTQGYSTKRQATTTLTHLHSWGKIQSEIRARRLSMVTEGRLRQKKLENQIKLEAKLHDLEAEWSGGSETMEESLAKIHQREDAAVKRERTLAYAFSHQWRANSSQNQGLGNYELSKTNWGWSWLERWIAARPWESRVLSKSISPKKGSSRQTSKVGRNANSQISKTAVLVKPLLANGKGTTKVRRLSYPGAEKPAAYEGSIKAESANNNKEPEVRRLSYPAAEKPAAYEGSIKAESGNNNKEQGAC</sequence>
<dbReference type="AlphaFoldDB" id="A0A6A1WED7"/>
<organism evidence="4 5">
    <name type="scientific">Morella rubra</name>
    <name type="common">Chinese bayberry</name>
    <dbReference type="NCBI Taxonomy" id="262757"/>
    <lineage>
        <taxon>Eukaryota</taxon>
        <taxon>Viridiplantae</taxon>
        <taxon>Streptophyta</taxon>
        <taxon>Embryophyta</taxon>
        <taxon>Tracheophyta</taxon>
        <taxon>Spermatophyta</taxon>
        <taxon>Magnoliopsida</taxon>
        <taxon>eudicotyledons</taxon>
        <taxon>Gunneridae</taxon>
        <taxon>Pentapetalae</taxon>
        <taxon>rosids</taxon>
        <taxon>fabids</taxon>
        <taxon>Fagales</taxon>
        <taxon>Myricaceae</taxon>
        <taxon>Morella</taxon>
    </lineage>
</organism>
<feature type="compositionally biased region" description="Low complexity" evidence="3">
    <location>
        <begin position="21"/>
        <end position="36"/>
    </location>
</feature>
<reference evidence="4 5" key="1">
    <citation type="journal article" date="2019" name="Plant Biotechnol. J.">
        <title>The red bayberry genome and genetic basis of sex determination.</title>
        <authorList>
            <person name="Jia H.M."/>
            <person name="Jia H.J."/>
            <person name="Cai Q.L."/>
            <person name="Wang Y."/>
            <person name="Zhao H.B."/>
            <person name="Yang W.F."/>
            <person name="Wang G.Y."/>
            <person name="Li Y.H."/>
            <person name="Zhan D.L."/>
            <person name="Shen Y.T."/>
            <person name="Niu Q.F."/>
            <person name="Chang L."/>
            <person name="Qiu J."/>
            <person name="Zhao L."/>
            <person name="Xie H.B."/>
            <person name="Fu W.Y."/>
            <person name="Jin J."/>
            <person name="Li X.W."/>
            <person name="Jiao Y."/>
            <person name="Zhou C.C."/>
            <person name="Tu T."/>
            <person name="Chai C.Y."/>
            <person name="Gao J.L."/>
            <person name="Fan L.J."/>
            <person name="van de Weg E."/>
            <person name="Wang J.Y."/>
            <person name="Gao Z.S."/>
        </authorList>
    </citation>
    <scope>NUCLEOTIDE SEQUENCE [LARGE SCALE GENOMIC DNA]</scope>
    <source>
        <tissue evidence="4">Leaves</tissue>
    </source>
</reference>
<keyword evidence="1" id="KW-0112">Calmodulin-binding</keyword>
<protein>
    <submittedName>
        <fullName evidence="4">Protein IQ-DOMAIN 1</fullName>
    </submittedName>
</protein>
<dbReference type="PANTHER" id="PTHR32295:SF93">
    <property type="entry name" value="PROTEIN IQ-DOMAIN 9"/>
    <property type="match status" value="1"/>
</dbReference>
<accession>A0A6A1WED7</accession>
<feature type="compositionally biased region" description="Polar residues" evidence="3">
    <location>
        <begin position="332"/>
        <end position="342"/>
    </location>
</feature>
<dbReference type="CDD" id="cd23767">
    <property type="entry name" value="IQCD"/>
    <property type="match status" value="1"/>
</dbReference>
<dbReference type="OrthoDB" id="1923765at2759"/>
<feature type="region of interest" description="Disordered" evidence="3">
    <location>
        <begin position="293"/>
        <end position="342"/>
    </location>
</feature>
<evidence type="ECO:0000256" key="3">
    <source>
        <dbReference type="SAM" id="MobiDB-lite"/>
    </source>
</evidence>